<comment type="similarity">
    <text evidence="2">Belongs to the OmpP1/FadL family.</text>
</comment>
<keyword evidence="10" id="KW-1185">Reference proteome</keyword>
<dbReference type="Pfam" id="PF03349">
    <property type="entry name" value="Toluene_X"/>
    <property type="match status" value="1"/>
</dbReference>
<keyword evidence="4" id="KW-0812">Transmembrane</keyword>
<evidence type="ECO:0000256" key="8">
    <source>
        <dbReference type="SAM" id="SignalP"/>
    </source>
</evidence>
<keyword evidence="6" id="KW-0472">Membrane</keyword>
<dbReference type="SUPFAM" id="SSF56935">
    <property type="entry name" value="Porins"/>
    <property type="match status" value="1"/>
</dbReference>
<evidence type="ECO:0000256" key="7">
    <source>
        <dbReference type="ARBA" id="ARBA00023237"/>
    </source>
</evidence>
<evidence type="ECO:0000256" key="2">
    <source>
        <dbReference type="ARBA" id="ARBA00008163"/>
    </source>
</evidence>
<name>A0ABT3N6W0_9BACT</name>
<feature type="chain" id="PRO_5045958463" evidence="8">
    <location>
        <begin position="21"/>
        <end position="530"/>
    </location>
</feature>
<protein>
    <submittedName>
        <fullName evidence="9">Outer membrane protein transport protein</fullName>
    </submittedName>
</protein>
<dbReference type="PANTHER" id="PTHR35093:SF8">
    <property type="entry name" value="OUTER MEMBRANE PROTEIN NMB0088-RELATED"/>
    <property type="match status" value="1"/>
</dbReference>
<evidence type="ECO:0000313" key="9">
    <source>
        <dbReference type="EMBL" id="MCW7753180.1"/>
    </source>
</evidence>
<evidence type="ECO:0000256" key="4">
    <source>
        <dbReference type="ARBA" id="ARBA00022692"/>
    </source>
</evidence>
<evidence type="ECO:0000256" key="1">
    <source>
        <dbReference type="ARBA" id="ARBA00004571"/>
    </source>
</evidence>
<dbReference type="PANTHER" id="PTHR35093">
    <property type="entry name" value="OUTER MEMBRANE PROTEIN NMB0088-RELATED"/>
    <property type="match status" value="1"/>
</dbReference>
<dbReference type="InterPro" id="IPR005017">
    <property type="entry name" value="OMPP1/FadL/TodX"/>
</dbReference>
<dbReference type="Gene3D" id="2.40.160.60">
    <property type="entry name" value="Outer membrane protein transport protein (OMPP1/FadL/TodX)"/>
    <property type="match status" value="1"/>
</dbReference>
<reference evidence="9 10" key="1">
    <citation type="submission" date="2022-11" db="EMBL/GenBank/DDBJ databases">
        <title>Desulfobotulus tamanensis H1 sp. nov. - anaerobic, alkaliphilic, sulphate reducing bacterium isolated from terrestrial mud volcano.</title>
        <authorList>
            <person name="Frolova A."/>
            <person name="Merkel A.Y."/>
            <person name="Slobodkin A.I."/>
        </authorList>
    </citation>
    <scope>NUCLEOTIDE SEQUENCE [LARGE SCALE GENOMIC DNA]</scope>
    <source>
        <strain evidence="9 10">H1</strain>
    </source>
</reference>
<keyword evidence="3" id="KW-1134">Transmembrane beta strand</keyword>
<feature type="signal peptide" evidence="8">
    <location>
        <begin position="1"/>
        <end position="20"/>
    </location>
</feature>
<comment type="subcellular location">
    <subcellularLocation>
        <location evidence="1">Cell outer membrane</location>
        <topology evidence="1">Multi-pass membrane protein</topology>
    </subcellularLocation>
</comment>
<accession>A0ABT3N6W0</accession>
<dbReference type="RefSeq" id="WP_265424037.1">
    <property type="nucleotide sequence ID" value="NZ_JAPFPW010000003.1"/>
</dbReference>
<comment type="caution">
    <text evidence="9">The sequence shown here is derived from an EMBL/GenBank/DDBJ whole genome shotgun (WGS) entry which is preliminary data.</text>
</comment>
<dbReference type="EMBL" id="JAPFPW010000003">
    <property type="protein sequence ID" value="MCW7753180.1"/>
    <property type="molecule type" value="Genomic_DNA"/>
</dbReference>
<gene>
    <name evidence="9" type="ORF">OOT00_04175</name>
</gene>
<keyword evidence="5 8" id="KW-0732">Signal</keyword>
<evidence type="ECO:0000256" key="5">
    <source>
        <dbReference type="ARBA" id="ARBA00022729"/>
    </source>
</evidence>
<evidence type="ECO:0000256" key="6">
    <source>
        <dbReference type="ARBA" id="ARBA00023136"/>
    </source>
</evidence>
<evidence type="ECO:0000256" key="3">
    <source>
        <dbReference type="ARBA" id="ARBA00022452"/>
    </source>
</evidence>
<organism evidence="9 10">
    <name type="scientific">Desulfobotulus pelophilus</name>
    <dbReference type="NCBI Taxonomy" id="2823377"/>
    <lineage>
        <taxon>Bacteria</taxon>
        <taxon>Pseudomonadati</taxon>
        <taxon>Thermodesulfobacteriota</taxon>
        <taxon>Desulfobacteria</taxon>
        <taxon>Desulfobacterales</taxon>
        <taxon>Desulfobacteraceae</taxon>
        <taxon>Desulfobotulus</taxon>
    </lineage>
</organism>
<dbReference type="Proteomes" id="UP001209681">
    <property type="component" value="Unassembled WGS sequence"/>
</dbReference>
<proteinExistence type="inferred from homology"/>
<keyword evidence="7" id="KW-0998">Cell outer membrane</keyword>
<sequence>MKKLMMMCAGLIFLGSTAQAALVQPFGIGARNAALGEAVSAHATDAFAVYYNPAGLSNIDAPVLTTGLTVYDAEVYYKNFAIIDSQGKDRTQDLGIQNTRWKTDMDPLLNPHMGFAMPVNDKISFGIAAYAPYGFHIDTDKDPFQKPMGFNAWESMYTRIAVTPAFSYKINDRLSFGLGLSLGRSSCKAGKTSYEDPFQSAVIKQLKAGFTEQGYNDAQVTALLKDVSAARSSSGGPFITTELDMEDSFNWSWNAGIQYQPTDRLSLGLTYRSRANGDFKGDFIHNGQKVGSVSMPYDHPDQVQVGLRYALTERLAMSFDMVWANWSINAFQHEYITSSVLPDGVVAIIDQTATNMANAALQNNQITQDQYAAFQAQQKAGLIHKVGQSTLGQTRDMGYNRDWSNEIQYKLGVEYVYNDRFTFLAGYVYDPTPVPAHTFDNGWPDTDRHLMNLGASVKVNANWTVDVAFQHIRTFDWGYRDDVRGTSENLNKTIGGLIPVLDGPDAENGTVHVDNQGYLWAYSLTANYRF</sequence>
<evidence type="ECO:0000313" key="10">
    <source>
        <dbReference type="Proteomes" id="UP001209681"/>
    </source>
</evidence>